<dbReference type="OrthoDB" id="8909678at2"/>
<keyword evidence="7" id="KW-1185">Reference proteome</keyword>
<feature type="transmembrane region" description="Helical" evidence="5">
    <location>
        <begin position="103"/>
        <end position="128"/>
    </location>
</feature>
<evidence type="ECO:0000256" key="4">
    <source>
        <dbReference type="ARBA" id="ARBA00023136"/>
    </source>
</evidence>
<dbReference type="Proteomes" id="UP000323886">
    <property type="component" value="Unassembled WGS sequence"/>
</dbReference>
<keyword evidence="4 5" id="KW-0472">Membrane</keyword>
<dbReference type="RefSeq" id="WP_150096540.1">
    <property type="nucleotide sequence ID" value="NZ_VWPL01000006.1"/>
</dbReference>
<reference evidence="6 7" key="1">
    <citation type="submission" date="2019-09" db="EMBL/GenBank/DDBJ databases">
        <title>Draft Whole-Genome sequence of Blastochloris sulfoviridis DSM 729.</title>
        <authorList>
            <person name="Meyer T.E."/>
            <person name="Kyndt J.A."/>
        </authorList>
    </citation>
    <scope>NUCLEOTIDE SEQUENCE [LARGE SCALE GENOMIC DNA]</scope>
    <source>
        <strain evidence="6 7">DSM 729</strain>
    </source>
</reference>
<dbReference type="EMBL" id="VWPL01000006">
    <property type="protein sequence ID" value="KAA5602489.1"/>
    <property type="molecule type" value="Genomic_DNA"/>
</dbReference>
<dbReference type="InterPro" id="IPR034804">
    <property type="entry name" value="SQR/QFR_C/D"/>
</dbReference>
<evidence type="ECO:0000256" key="5">
    <source>
        <dbReference type="SAM" id="Phobius"/>
    </source>
</evidence>
<evidence type="ECO:0000256" key="2">
    <source>
        <dbReference type="ARBA" id="ARBA00022692"/>
    </source>
</evidence>
<evidence type="ECO:0000256" key="1">
    <source>
        <dbReference type="ARBA" id="ARBA00022475"/>
    </source>
</evidence>
<gene>
    <name evidence="6" type="ORF">F1193_04805</name>
</gene>
<name>A0A5M6I3R2_9HYPH</name>
<dbReference type="Gene3D" id="1.20.1300.10">
    <property type="entry name" value="Fumarate reductase/succinate dehydrogenase, transmembrane subunit"/>
    <property type="match status" value="1"/>
</dbReference>
<evidence type="ECO:0000313" key="7">
    <source>
        <dbReference type="Proteomes" id="UP000323886"/>
    </source>
</evidence>
<evidence type="ECO:0000256" key="3">
    <source>
        <dbReference type="ARBA" id="ARBA00022989"/>
    </source>
</evidence>
<proteinExistence type="predicted"/>
<dbReference type="GO" id="GO:0016020">
    <property type="term" value="C:membrane"/>
    <property type="evidence" value="ECO:0007669"/>
    <property type="project" value="InterPro"/>
</dbReference>
<feature type="transmembrane region" description="Helical" evidence="5">
    <location>
        <begin position="30"/>
        <end position="49"/>
    </location>
</feature>
<keyword evidence="2 5" id="KW-0812">Transmembrane</keyword>
<evidence type="ECO:0000313" key="6">
    <source>
        <dbReference type="EMBL" id="KAA5602489.1"/>
    </source>
</evidence>
<dbReference type="AlphaFoldDB" id="A0A5M6I3R2"/>
<keyword evidence="1" id="KW-1003">Cell membrane</keyword>
<dbReference type="Pfam" id="PF02300">
    <property type="entry name" value="Fumarate_red_C"/>
    <property type="match status" value="1"/>
</dbReference>
<protein>
    <submittedName>
        <fullName evidence="6">Fumarate reductase subunit C</fullName>
    </submittedName>
</protein>
<comment type="caution">
    <text evidence="6">The sequence shown here is derived from an EMBL/GenBank/DDBJ whole genome shotgun (WGS) entry which is preliminary data.</text>
</comment>
<dbReference type="InterPro" id="IPR003510">
    <property type="entry name" value="Fumarate_red_C"/>
</dbReference>
<accession>A0A5M6I3R2</accession>
<sequence length="150" mass="16071">MAEVRTYRRPMPADWWTRNPSYVVYMLREASAVFFFLYALVLLWGLNALSQGEAAFDGWRALLATPAMIAFHAVAAAFALLHTVTWFMVLPKTAPTLRLGGRIVPVAAVVVVGVGASAAISAFIYAWVAGILPPGLAEAVRNLVPPGGAS</sequence>
<keyword evidence="3 5" id="KW-1133">Transmembrane helix</keyword>
<organism evidence="6 7">
    <name type="scientific">Blastochloris sulfoviridis</name>
    <dbReference type="NCBI Taxonomy" id="50712"/>
    <lineage>
        <taxon>Bacteria</taxon>
        <taxon>Pseudomonadati</taxon>
        <taxon>Pseudomonadota</taxon>
        <taxon>Alphaproteobacteria</taxon>
        <taxon>Hyphomicrobiales</taxon>
        <taxon>Blastochloridaceae</taxon>
        <taxon>Blastochloris</taxon>
    </lineage>
</organism>
<dbReference type="SUPFAM" id="SSF81343">
    <property type="entry name" value="Fumarate reductase respiratory complex transmembrane subunits"/>
    <property type="match status" value="1"/>
</dbReference>
<feature type="transmembrane region" description="Helical" evidence="5">
    <location>
        <begin position="69"/>
        <end position="91"/>
    </location>
</feature>